<feature type="compositionally biased region" description="Polar residues" evidence="1">
    <location>
        <begin position="417"/>
        <end position="426"/>
    </location>
</feature>
<dbReference type="GO" id="GO:0000123">
    <property type="term" value="C:histone acetyltransferase complex"/>
    <property type="evidence" value="ECO:0007669"/>
    <property type="project" value="TreeGrafter"/>
</dbReference>
<feature type="region of interest" description="Disordered" evidence="1">
    <location>
        <begin position="417"/>
        <end position="484"/>
    </location>
</feature>
<dbReference type="OrthoDB" id="5411773at2759"/>
<dbReference type="InterPro" id="IPR024610">
    <property type="entry name" value="ING_N_histone-binding"/>
</dbReference>
<dbReference type="InterPro" id="IPR011011">
    <property type="entry name" value="Znf_FYVE_PHD"/>
</dbReference>
<dbReference type="SMART" id="SM01408">
    <property type="entry name" value="ING"/>
    <property type="match status" value="1"/>
</dbReference>
<evidence type="ECO:0000313" key="4">
    <source>
        <dbReference type="Proteomes" id="UP000019373"/>
    </source>
</evidence>
<evidence type="ECO:0000313" key="3">
    <source>
        <dbReference type="EMBL" id="ERF72087.1"/>
    </source>
</evidence>
<dbReference type="GeneID" id="19239958"/>
<feature type="region of interest" description="Disordered" evidence="1">
    <location>
        <begin position="121"/>
        <end position="265"/>
    </location>
</feature>
<reference evidence="4" key="1">
    <citation type="journal article" date="2014" name="BMC Genomics">
        <title>Genome characteristics reveal the impact of lichenization on lichen-forming fungus Endocarpon pusillum Hedwig (Verrucariales, Ascomycota).</title>
        <authorList>
            <person name="Wang Y.-Y."/>
            <person name="Liu B."/>
            <person name="Zhang X.-Y."/>
            <person name="Zhou Q.-M."/>
            <person name="Zhang T."/>
            <person name="Li H."/>
            <person name="Yu Y.-F."/>
            <person name="Zhang X.-L."/>
            <person name="Hao X.-Y."/>
            <person name="Wang M."/>
            <person name="Wang L."/>
            <person name="Wei J.-C."/>
        </authorList>
    </citation>
    <scope>NUCLEOTIDE SEQUENCE [LARGE SCALE GENOMIC DNA]</scope>
    <source>
        <strain evidence="4">Z07020 / HMAS-L-300199</strain>
    </source>
</reference>
<dbReference type="RefSeq" id="XP_007802314.1">
    <property type="nucleotide sequence ID" value="XM_007804123.1"/>
</dbReference>
<evidence type="ECO:0000259" key="2">
    <source>
        <dbReference type="SMART" id="SM01408"/>
    </source>
</evidence>
<feature type="compositionally biased region" description="Pro residues" evidence="1">
    <location>
        <begin position="462"/>
        <end position="472"/>
    </location>
</feature>
<dbReference type="GO" id="GO:0004402">
    <property type="term" value="F:histone acetyltransferase activity"/>
    <property type="evidence" value="ECO:0007669"/>
    <property type="project" value="TreeGrafter"/>
</dbReference>
<feature type="compositionally biased region" description="Polar residues" evidence="1">
    <location>
        <begin position="441"/>
        <end position="454"/>
    </location>
</feature>
<feature type="compositionally biased region" description="Pro residues" evidence="1">
    <location>
        <begin position="127"/>
        <end position="139"/>
    </location>
</feature>
<accession>U1G457</accession>
<dbReference type="HOGENOM" id="CLU_009357_1_0_1"/>
<dbReference type="GO" id="GO:0006355">
    <property type="term" value="P:regulation of DNA-templated transcription"/>
    <property type="evidence" value="ECO:0007669"/>
    <property type="project" value="TreeGrafter"/>
</dbReference>
<dbReference type="Gene3D" id="3.30.40.10">
    <property type="entry name" value="Zinc/RING finger domain, C3HC4 (zinc finger)"/>
    <property type="match status" value="1"/>
</dbReference>
<dbReference type="OMA" id="EVMIHRE"/>
<name>U1G457_ENDPU</name>
<feature type="compositionally biased region" description="Basic and acidic residues" evidence="1">
    <location>
        <begin position="142"/>
        <end position="154"/>
    </location>
</feature>
<gene>
    <name evidence="3" type="ORF">EPUS_05005</name>
</gene>
<dbReference type="PANTHER" id="PTHR10333:SF94">
    <property type="entry name" value="FINGER DOMAIN PROTEIN, PUTATIVE (AFU_ORTHOLOGUE AFUA_3G11940)-RELATED"/>
    <property type="match status" value="1"/>
</dbReference>
<dbReference type="InterPro" id="IPR028651">
    <property type="entry name" value="ING_fam"/>
</dbReference>
<sequence>MATMVDMVSEPSTDPDAQATVTDFLDYTEYLPSDIIRSLTLLRGLDETFFNNAHAVHEHTRQYGALPKLPAASRPDPQTLRSSISTHLDQALSARQASHAEAIRLFDVADRHHNRLSSIVNKLRALPKPPSRDPTPAPASPETKRSRSGRKLDDGTSTQRLTLNPPRVPGIPPHLVEKSRNRRVTIPGDVLPPFNPDSPIASTEQSDWETEPGSPTRPAPSKPRKRPASPNSKKIKIPKVPRMPRETTAPYKMPTPPPEDAKIGGEHKPWIRLTDWEMWKLRKKMKKNINWEPSEIMIQRELAEKGRGWDNYYKVKAEAQANGAEFADVDNLDKSRENGELVGKGDTPSVDVAAVRNRGMKLNEAKKLKREALAREQAALAAAEAEAAARRLGDIGSAFKNLFSPLGSALANLNGSIGSPIANGTKSIGKKPSRKRKLDETNTALSPSAETSTSPKKKPKPGPKPTPLPKPPQLAGHPSLSSQRPRHPLFLALHHATPRGIHSNPILSPQQSLLAHRAAHPHPPTSRPLHLPIQHPKRTKREAPGQITQSSADGGAAVSISKRKNKPGPKPRGTSTSNTSAAAAAGSSSTTDHNKSDAPQIRVDIDGNKEVIDPDEERFCVCGDVSWGEMICCEMDEKCEDGQWFHLGCVGMVELPARTVKWYSPACRKKYKKGVDTNGLVGRMVK</sequence>
<dbReference type="Gene3D" id="6.10.140.1740">
    <property type="match status" value="1"/>
</dbReference>
<dbReference type="SUPFAM" id="SSF57903">
    <property type="entry name" value="FYVE/PHD zinc finger"/>
    <property type="match status" value="1"/>
</dbReference>
<dbReference type="InterPro" id="IPR013083">
    <property type="entry name" value="Znf_RING/FYVE/PHD"/>
</dbReference>
<evidence type="ECO:0000256" key="1">
    <source>
        <dbReference type="SAM" id="MobiDB-lite"/>
    </source>
</evidence>
<dbReference type="eggNOG" id="KOG1973">
    <property type="taxonomic scope" value="Eukaryota"/>
</dbReference>
<dbReference type="GO" id="GO:0005634">
    <property type="term" value="C:nucleus"/>
    <property type="evidence" value="ECO:0007669"/>
    <property type="project" value="TreeGrafter"/>
</dbReference>
<feature type="domain" description="Inhibitor of growth protein N-terminal histone-binding" evidence="2">
    <location>
        <begin position="20"/>
        <end position="123"/>
    </location>
</feature>
<dbReference type="Proteomes" id="UP000019373">
    <property type="component" value="Unassembled WGS sequence"/>
</dbReference>
<protein>
    <recommendedName>
        <fullName evidence="2">Inhibitor of growth protein N-terminal histone-binding domain-containing protein</fullName>
    </recommendedName>
</protein>
<keyword evidence="4" id="KW-1185">Reference proteome</keyword>
<feature type="region of interest" description="Disordered" evidence="1">
    <location>
        <begin position="513"/>
        <end position="601"/>
    </location>
</feature>
<dbReference type="AlphaFoldDB" id="U1G457"/>
<organism evidence="3 4">
    <name type="scientific">Endocarpon pusillum (strain Z07020 / HMAS-L-300199)</name>
    <name type="common">Lichen-forming fungus</name>
    <dbReference type="NCBI Taxonomy" id="1263415"/>
    <lineage>
        <taxon>Eukaryota</taxon>
        <taxon>Fungi</taxon>
        <taxon>Dikarya</taxon>
        <taxon>Ascomycota</taxon>
        <taxon>Pezizomycotina</taxon>
        <taxon>Eurotiomycetes</taxon>
        <taxon>Chaetothyriomycetidae</taxon>
        <taxon>Verrucariales</taxon>
        <taxon>Verrucariaceae</taxon>
        <taxon>Endocarpon</taxon>
    </lineage>
</organism>
<proteinExistence type="predicted"/>
<feature type="compositionally biased region" description="Basic residues" evidence="1">
    <location>
        <begin position="222"/>
        <end position="239"/>
    </location>
</feature>
<feature type="compositionally biased region" description="Low complexity" evidence="1">
    <location>
        <begin position="571"/>
        <end position="591"/>
    </location>
</feature>
<dbReference type="PANTHER" id="PTHR10333">
    <property type="entry name" value="INHIBITOR OF GROWTH PROTEIN"/>
    <property type="match status" value="1"/>
</dbReference>
<dbReference type="EMBL" id="KE721116">
    <property type="protein sequence ID" value="ERF72087.1"/>
    <property type="molecule type" value="Genomic_DNA"/>
</dbReference>